<gene>
    <name evidence="1" type="ORF">KL86DPRO_10875</name>
</gene>
<sequence>MPFPPFPRQFPENDLCHMTSFSEEAYRQFPATPGVGCVIGDRNRPVAGTVSDTNGSGSIFARGGSQKIDSALTFGGTAVSTSYAAGSFGLPAYVLGLDTNRVTPTGPTNEVRSFVSSLRVYVGPLAS</sequence>
<reference evidence="1" key="1">
    <citation type="submission" date="2016-04" db="EMBL/GenBank/DDBJ databases">
        <authorList>
            <person name="Evans L.H."/>
            <person name="Alamgir A."/>
            <person name="Owens N."/>
            <person name="Weber N.D."/>
            <person name="Virtaneva K."/>
            <person name="Barbian K."/>
            <person name="Babar A."/>
            <person name="Rosenke K."/>
        </authorList>
    </citation>
    <scope>NUCLEOTIDE SEQUENCE</scope>
    <source>
        <strain evidence="1">86</strain>
    </source>
</reference>
<evidence type="ECO:0000313" key="1">
    <source>
        <dbReference type="EMBL" id="SBV95484.1"/>
    </source>
</evidence>
<dbReference type="EMBL" id="FLUQ01000001">
    <property type="protein sequence ID" value="SBV95484.1"/>
    <property type="molecule type" value="Genomic_DNA"/>
</dbReference>
<name>A0A212J7R3_9DELT</name>
<proteinExistence type="predicted"/>
<dbReference type="AlphaFoldDB" id="A0A212J7R3"/>
<accession>A0A212J7R3</accession>
<protein>
    <submittedName>
        <fullName evidence="1">Uncharacterized protein</fullName>
    </submittedName>
</protein>
<organism evidence="1">
    <name type="scientific">uncultured delta proteobacterium</name>
    <dbReference type="NCBI Taxonomy" id="34034"/>
    <lineage>
        <taxon>Bacteria</taxon>
        <taxon>Deltaproteobacteria</taxon>
        <taxon>environmental samples</taxon>
    </lineage>
</organism>